<dbReference type="GO" id="GO:0006368">
    <property type="term" value="P:transcription elongation by RNA polymerase II"/>
    <property type="evidence" value="ECO:0007669"/>
    <property type="project" value="TreeGrafter"/>
</dbReference>
<dbReference type="AlphaFoldDB" id="A0A0R3TH44"/>
<reference evidence="5" key="1">
    <citation type="submission" date="2017-02" db="UniProtKB">
        <authorList>
            <consortium name="WormBaseParasite"/>
        </authorList>
    </citation>
    <scope>IDENTIFICATION</scope>
</reference>
<dbReference type="InterPro" id="IPR029149">
    <property type="entry name" value="Creatin/AminoP/Spt16_N"/>
</dbReference>
<dbReference type="GO" id="GO:0006260">
    <property type="term" value="P:DNA replication"/>
    <property type="evidence" value="ECO:0007669"/>
    <property type="project" value="UniProtKB-KW"/>
</dbReference>
<keyword evidence="1" id="KW-0235">DNA replication</keyword>
<comment type="subunit">
    <text evidence="1">Component of the FACT complex.</text>
</comment>
<dbReference type="GO" id="GO:0006281">
    <property type="term" value="P:DNA repair"/>
    <property type="evidence" value="ECO:0007669"/>
    <property type="project" value="UniProtKB-UniRule"/>
</dbReference>
<dbReference type="WBParaSite" id="HNAJ_0000638501-mRNA-1">
    <property type="protein sequence ID" value="HNAJ_0000638501-mRNA-1"/>
    <property type="gene ID" value="HNAJ_0000638501"/>
</dbReference>
<keyword evidence="1" id="KW-0158">Chromosome</keyword>
<dbReference type="OrthoDB" id="10251642at2759"/>
<sequence>MQETAMVFCKKGITILSSKKKVEFLQALKNADSDIRFNFITKSQEDKDKENISTLCKEFLASGNGKILGVFTKELDRNSETVFSKSVLTAFKSKATELVDSSTFFSQIFGVKGTKEIQLMKKACEATCILFSKHLKEKIMDVIDEDR</sequence>
<dbReference type="InterPro" id="IPR029148">
    <property type="entry name" value="FACT-SPT16_Nlobe"/>
</dbReference>
<dbReference type="GO" id="GO:0035101">
    <property type="term" value="C:FACT complex"/>
    <property type="evidence" value="ECO:0007669"/>
    <property type="project" value="UniProtKB-UniRule"/>
</dbReference>
<dbReference type="GO" id="GO:0031491">
    <property type="term" value="F:nucleosome binding"/>
    <property type="evidence" value="ECO:0007669"/>
    <property type="project" value="TreeGrafter"/>
</dbReference>
<keyword evidence="1" id="KW-0804">Transcription</keyword>
<keyword evidence="1" id="KW-0539">Nucleus</keyword>
<dbReference type="InterPro" id="IPR040258">
    <property type="entry name" value="Spt16"/>
</dbReference>
<accession>A0A0R3TH44</accession>
<feature type="domain" description="FACT complex subunit SPT16 N-terminal lobe" evidence="2">
    <location>
        <begin position="2"/>
        <end position="102"/>
    </location>
</feature>
<dbReference type="STRING" id="102285.A0A0R3TH44"/>
<reference evidence="3 4" key="2">
    <citation type="submission" date="2018-11" db="EMBL/GenBank/DDBJ databases">
        <authorList>
            <consortium name="Pathogen Informatics"/>
        </authorList>
    </citation>
    <scope>NUCLEOTIDE SEQUENCE [LARGE SCALE GENOMIC DNA]</scope>
</reference>
<evidence type="ECO:0000259" key="2">
    <source>
        <dbReference type="Pfam" id="PF14826"/>
    </source>
</evidence>
<gene>
    <name evidence="3" type="ORF">HNAJ_LOCUS6380</name>
</gene>
<organism evidence="5">
    <name type="scientific">Rodentolepis nana</name>
    <name type="common">Dwarf tapeworm</name>
    <name type="synonym">Hymenolepis nana</name>
    <dbReference type="NCBI Taxonomy" id="102285"/>
    <lineage>
        <taxon>Eukaryota</taxon>
        <taxon>Metazoa</taxon>
        <taxon>Spiralia</taxon>
        <taxon>Lophotrochozoa</taxon>
        <taxon>Platyhelminthes</taxon>
        <taxon>Cestoda</taxon>
        <taxon>Eucestoda</taxon>
        <taxon>Cyclophyllidea</taxon>
        <taxon>Hymenolepididae</taxon>
        <taxon>Rodentolepis</taxon>
    </lineage>
</organism>
<evidence type="ECO:0000313" key="4">
    <source>
        <dbReference type="Proteomes" id="UP000278807"/>
    </source>
</evidence>
<dbReference type="PANTHER" id="PTHR13980:SF15">
    <property type="entry name" value="FACT COMPLEX SUBUNIT SPT16"/>
    <property type="match status" value="1"/>
</dbReference>
<keyword evidence="1" id="KW-0805">Transcription regulation</keyword>
<dbReference type="Gene3D" id="3.40.350.10">
    <property type="entry name" value="Creatinase/prolidase N-terminal domain"/>
    <property type="match status" value="1"/>
</dbReference>
<keyword evidence="1" id="KW-0227">DNA damage</keyword>
<name>A0A0R3TH44_RODNA</name>
<evidence type="ECO:0000313" key="5">
    <source>
        <dbReference type="WBParaSite" id="HNAJ_0000638501-mRNA-1"/>
    </source>
</evidence>
<comment type="similarity">
    <text evidence="1">Belongs to the peptidase M24 family. SPT16 subfamily.</text>
</comment>
<dbReference type="Pfam" id="PF14826">
    <property type="entry name" value="FACT-Spt16_Nlob"/>
    <property type="match status" value="1"/>
</dbReference>
<dbReference type="Proteomes" id="UP000278807">
    <property type="component" value="Unassembled WGS sequence"/>
</dbReference>
<proteinExistence type="inferred from homology"/>
<protein>
    <recommendedName>
        <fullName evidence="1">FACT complex subunit</fullName>
    </recommendedName>
</protein>
<keyword evidence="1" id="KW-0234">DNA repair</keyword>
<evidence type="ECO:0000256" key="1">
    <source>
        <dbReference type="RuleBase" id="RU367052"/>
    </source>
</evidence>
<comment type="function">
    <text evidence="1">Component of the FACT complex, a general chromatin factor that acts to reorganize nucleosomes. The FACT complex is involved in multiple processes that require DNA as a template such as mRNA elongation, DNA replication and DNA repair. During transcription elongation the FACT complex acts as a histone chaperone that both destabilizes and restores nucleosomal structure. It facilitates the passage of RNA polymerase II and transcription by promoting the dissociation of one histone H2A-H2B dimer from the nucleosome, then subsequently promotes the reestablishment of the nucleosome following the passage of RNA polymerase II.</text>
</comment>
<dbReference type="PANTHER" id="PTHR13980">
    <property type="entry name" value="CDC68 RELATED"/>
    <property type="match status" value="1"/>
</dbReference>
<dbReference type="EMBL" id="UZAE01006841">
    <property type="protein sequence ID" value="VDO02240.1"/>
    <property type="molecule type" value="Genomic_DNA"/>
</dbReference>
<comment type="subcellular location">
    <subcellularLocation>
        <location evidence="1">Nucleus</location>
    </subcellularLocation>
    <subcellularLocation>
        <location evidence="1">Chromosome</location>
    </subcellularLocation>
</comment>
<evidence type="ECO:0000313" key="3">
    <source>
        <dbReference type="EMBL" id="VDO02240.1"/>
    </source>
</evidence>
<keyword evidence="4" id="KW-1185">Reference proteome</keyword>